<dbReference type="AlphaFoldDB" id="W6UE66"/>
<proteinExistence type="predicted"/>
<organism evidence="1 2">
    <name type="scientific">Echinococcus granulosus</name>
    <name type="common">Hydatid tapeworm</name>
    <dbReference type="NCBI Taxonomy" id="6210"/>
    <lineage>
        <taxon>Eukaryota</taxon>
        <taxon>Metazoa</taxon>
        <taxon>Spiralia</taxon>
        <taxon>Lophotrochozoa</taxon>
        <taxon>Platyhelminthes</taxon>
        <taxon>Cestoda</taxon>
        <taxon>Eucestoda</taxon>
        <taxon>Cyclophyllidea</taxon>
        <taxon>Taeniidae</taxon>
        <taxon>Echinococcus</taxon>
        <taxon>Echinococcus granulosus group</taxon>
    </lineage>
</organism>
<keyword evidence="2" id="KW-1185">Reference proteome</keyword>
<dbReference type="CTD" id="36341744"/>
<evidence type="ECO:0000313" key="1">
    <source>
        <dbReference type="EMBL" id="EUB59166.1"/>
    </source>
</evidence>
<dbReference type="EMBL" id="APAU02000049">
    <property type="protein sequence ID" value="EUB59166.1"/>
    <property type="molecule type" value="Genomic_DNA"/>
</dbReference>
<gene>
    <name evidence="1" type="ORF">EGR_06029</name>
</gene>
<dbReference type="GeneID" id="36341744"/>
<dbReference type="Proteomes" id="UP000019149">
    <property type="component" value="Unassembled WGS sequence"/>
</dbReference>
<evidence type="ECO:0000313" key="2">
    <source>
        <dbReference type="Proteomes" id="UP000019149"/>
    </source>
</evidence>
<name>W6UE66_ECHGR</name>
<reference evidence="1 2" key="1">
    <citation type="journal article" date="2013" name="Nat. Genet.">
        <title>The genome of the hydatid tapeworm Echinococcus granulosus.</title>
        <authorList>
            <person name="Zheng H."/>
            <person name="Zhang W."/>
            <person name="Zhang L."/>
            <person name="Zhang Z."/>
            <person name="Li J."/>
            <person name="Lu G."/>
            <person name="Zhu Y."/>
            <person name="Wang Y."/>
            <person name="Huang Y."/>
            <person name="Liu J."/>
            <person name="Kang H."/>
            <person name="Chen J."/>
            <person name="Wang L."/>
            <person name="Chen A."/>
            <person name="Yu S."/>
            <person name="Gao Z."/>
            <person name="Jin L."/>
            <person name="Gu W."/>
            <person name="Wang Z."/>
            <person name="Zhao L."/>
            <person name="Shi B."/>
            <person name="Wen H."/>
            <person name="Lin R."/>
            <person name="Jones M.K."/>
            <person name="Brejova B."/>
            <person name="Vinar T."/>
            <person name="Zhao G."/>
            <person name="McManus D.P."/>
            <person name="Chen Z."/>
            <person name="Zhou Y."/>
            <person name="Wang S."/>
        </authorList>
    </citation>
    <scope>NUCLEOTIDE SEQUENCE [LARGE SCALE GENOMIC DNA]</scope>
</reference>
<comment type="caution">
    <text evidence="1">The sequence shown here is derived from an EMBL/GenBank/DDBJ whole genome shotgun (WGS) entry which is preliminary data.</text>
</comment>
<protein>
    <submittedName>
        <fullName evidence="1">Uncharacterized protein</fullName>
    </submittedName>
</protein>
<dbReference type="RefSeq" id="XP_024350362.1">
    <property type="nucleotide sequence ID" value="XM_024495278.1"/>
</dbReference>
<dbReference type="KEGG" id="egl:EGR_06029"/>
<sequence length="191" mass="22701">MPSSVSLAFLFHRRIPAYVMRCMNLVSALWTSVERMRRLMYKRDNVWRLNVSESDALTKEMGNISQYRSATFTLSLHICRVPVPTIYLDYFKINLVFPLKSVPQYFWSWISIELKIIYFHLILNEILSKEVDWDLGAKEPILKAQNNEFYLTIFSFVKLLRLQNRSRKREVGIGFKQAEELMNDSVHFICY</sequence>
<accession>W6UE66</accession>